<keyword evidence="3" id="KW-0479">Metal-binding</keyword>
<protein>
    <recommendedName>
        <fullName evidence="7">Nudix hydrolase domain-containing protein</fullName>
    </recommendedName>
</protein>
<feature type="transmembrane region" description="Helical" evidence="6">
    <location>
        <begin position="21"/>
        <end position="43"/>
    </location>
</feature>
<evidence type="ECO:0000256" key="6">
    <source>
        <dbReference type="SAM" id="Phobius"/>
    </source>
</evidence>
<gene>
    <name evidence="8" type="ORF">MTR67_046006</name>
</gene>
<dbReference type="Gene3D" id="3.90.79.10">
    <property type="entry name" value="Nucleoside Triphosphate Pyrophosphohydrolase"/>
    <property type="match status" value="1"/>
</dbReference>
<evidence type="ECO:0000313" key="8">
    <source>
        <dbReference type="EMBL" id="WMV52621.1"/>
    </source>
</evidence>
<dbReference type="AlphaFoldDB" id="A0AAF0ZV57"/>
<evidence type="ECO:0000256" key="1">
    <source>
        <dbReference type="ARBA" id="ARBA00001946"/>
    </source>
</evidence>
<keyword evidence="4" id="KW-0378">Hydrolase</keyword>
<accession>A0AAF0ZV57</accession>
<keyword evidence="5" id="KW-0460">Magnesium</keyword>
<dbReference type="EMBL" id="CP133621">
    <property type="protein sequence ID" value="WMV52621.1"/>
    <property type="molecule type" value="Genomic_DNA"/>
</dbReference>
<dbReference type="PANTHER" id="PTHR12629">
    <property type="entry name" value="DIPHOSPHOINOSITOL POLYPHOSPHATE PHOSPHOHYDROLASE"/>
    <property type="match status" value="1"/>
</dbReference>
<name>A0AAF0ZV57_SOLVR</name>
<organism evidence="8 9">
    <name type="scientific">Solanum verrucosum</name>
    <dbReference type="NCBI Taxonomy" id="315347"/>
    <lineage>
        <taxon>Eukaryota</taxon>
        <taxon>Viridiplantae</taxon>
        <taxon>Streptophyta</taxon>
        <taxon>Embryophyta</taxon>
        <taxon>Tracheophyta</taxon>
        <taxon>Spermatophyta</taxon>
        <taxon>Magnoliopsida</taxon>
        <taxon>eudicotyledons</taxon>
        <taxon>Gunneridae</taxon>
        <taxon>Pentapetalae</taxon>
        <taxon>asterids</taxon>
        <taxon>lamiids</taxon>
        <taxon>Solanales</taxon>
        <taxon>Solanaceae</taxon>
        <taxon>Solanoideae</taxon>
        <taxon>Solaneae</taxon>
        <taxon>Solanum</taxon>
    </lineage>
</organism>
<reference evidence="8" key="1">
    <citation type="submission" date="2023-08" db="EMBL/GenBank/DDBJ databases">
        <title>A de novo genome assembly of Solanum verrucosum Schlechtendal, a Mexican diploid species geographically isolated from the other diploid A-genome species in potato relatives.</title>
        <authorList>
            <person name="Hosaka K."/>
        </authorList>
    </citation>
    <scope>NUCLEOTIDE SEQUENCE</scope>
    <source>
        <tissue evidence="8">Young leaves</tissue>
    </source>
</reference>
<evidence type="ECO:0000313" key="9">
    <source>
        <dbReference type="Proteomes" id="UP001234989"/>
    </source>
</evidence>
<dbReference type="SUPFAM" id="SSF55811">
    <property type="entry name" value="Nudix"/>
    <property type="match status" value="1"/>
</dbReference>
<dbReference type="GO" id="GO:0005634">
    <property type="term" value="C:nucleus"/>
    <property type="evidence" value="ECO:0007669"/>
    <property type="project" value="TreeGrafter"/>
</dbReference>
<evidence type="ECO:0000256" key="5">
    <source>
        <dbReference type="ARBA" id="ARBA00022842"/>
    </source>
</evidence>
<evidence type="ECO:0000256" key="3">
    <source>
        <dbReference type="ARBA" id="ARBA00022723"/>
    </source>
</evidence>
<evidence type="ECO:0000256" key="4">
    <source>
        <dbReference type="ARBA" id="ARBA00022801"/>
    </source>
</evidence>
<dbReference type="InterPro" id="IPR020084">
    <property type="entry name" value="NUDIX_hydrolase_CS"/>
</dbReference>
<comment type="cofactor">
    <cofactor evidence="1">
        <name>Mg(2+)</name>
        <dbReference type="ChEBI" id="CHEBI:18420"/>
    </cofactor>
</comment>
<dbReference type="InterPro" id="IPR000086">
    <property type="entry name" value="NUDIX_hydrolase_dom"/>
</dbReference>
<dbReference type="GO" id="GO:0046872">
    <property type="term" value="F:metal ion binding"/>
    <property type="evidence" value="ECO:0007669"/>
    <property type="project" value="UniProtKB-KW"/>
</dbReference>
<sequence>MSDLVARTGRHQQRYEEGYRLIAGYFSFLFFMCKVSVLFGFILDFAHLGSVWCIPFRFRDMEQNGDDTSEKIVEVLMINSTSGPGLLFPKGGWENDETVKEAAVREAIEEAGVRGDLVHFLGYYPFKSKTLQDEFSPEGLCRAAMFALFVKEELDCWPEQSRRERTWLTIPEAIECCRHPWMRKALEEGFLKWHEDGMVSTINNNDD</sequence>
<evidence type="ECO:0000259" key="7">
    <source>
        <dbReference type="PROSITE" id="PS51462"/>
    </source>
</evidence>
<keyword evidence="6" id="KW-1133">Transmembrane helix</keyword>
<proteinExistence type="inferred from homology"/>
<keyword evidence="9" id="KW-1185">Reference proteome</keyword>
<dbReference type="GO" id="GO:0016462">
    <property type="term" value="F:pyrophosphatase activity"/>
    <property type="evidence" value="ECO:0007669"/>
    <property type="project" value="InterPro"/>
</dbReference>
<dbReference type="Pfam" id="PF00293">
    <property type="entry name" value="NUDIX"/>
    <property type="match status" value="1"/>
</dbReference>
<dbReference type="Proteomes" id="UP001234989">
    <property type="component" value="Chromosome 10"/>
</dbReference>
<comment type="similarity">
    <text evidence="2">Belongs to the Nudix hydrolase family.</text>
</comment>
<keyword evidence="6" id="KW-0812">Transmembrane</keyword>
<dbReference type="InterPro" id="IPR047198">
    <property type="entry name" value="DDP-like_NUDIX"/>
</dbReference>
<dbReference type="PROSITE" id="PS51462">
    <property type="entry name" value="NUDIX"/>
    <property type="match status" value="1"/>
</dbReference>
<dbReference type="PROSITE" id="PS00893">
    <property type="entry name" value="NUDIX_BOX"/>
    <property type="match status" value="1"/>
</dbReference>
<dbReference type="CDD" id="cd04666">
    <property type="entry name" value="NUDIX_DIPP2_like_Nudt4"/>
    <property type="match status" value="1"/>
</dbReference>
<feature type="domain" description="Nudix hydrolase" evidence="7">
    <location>
        <begin position="46"/>
        <end position="190"/>
    </location>
</feature>
<dbReference type="InterPro" id="IPR015797">
    <property type="entry name" value="NUDIX_hydrolase-like_dom_sf"/>
</dbReference>
<evidence type="ECO:0000256" key="2">
    <source>
        <dbReference type="ARBA" id="ARBA00005582"/>
    </source>
</evidence>
<dbReference type="PANTHER" id="PTHR12629:SF0">
    <property type="entry name" value="DIPHOSPHOINOSITOL-POLYPHOSPHATE DIPHOSPHATASE"/>
    <property type="match status" value="1"/>
</dbReference>
<dbReference type="GO" id="GO:0005737">
    <property type="term" value="C:cytoplasm"/>
    <property type="evidence" value="ECO:0007669"/>
    <property type="project" value="TreeGrafter"/>
</dbReference>
<keyword evidence="6" id="KW-0472">Membrane</keyword>